<dbReference type="EMBL" id="BLAY01000101">
    <property type="protein sequence ID" value="GET40840.1"/>
    <property type="molecule type" value="Genomic_DNA"/>
</dbReference>
<evidence type="ECO:0008006" key="3">
    <source>
        <dbReference type="Google" id="ProtNLM"/>
    </source>
</evidence>
<dbReference type="Proteomes" id="UP001050975">
    <property type="component" value="Unassembled WGS sequence"/>
</dbReference>
<gene>
    <name evidence="1" type="ORF">MiSe_56520</name>
</gene>
<dbReference type="AlphaFoldDB" id="A0AAV3XL13"/>
<keyword evidence="2" id="KW-1185">Reference proteome</keyword>
<comment type="caution">
    <text evidence="1">The sequence shown here is derived from an EMBL/GenBank/DDBJ whole genome shotgun (WGS) entry which is preliminary data.</text>
</comment>
<evidence type="ECO:0000313" key="1">
    <source>
        <dbReference type="EMBL" id="GET40840.1"/>
    </source>
</evidence>
<proteinExistence type="predicted"/>
<sequence length="93" mass="10692">MKNVTFYVGVLQFLLALPPPEDTPEEVLRTEIITEARSPIDGKPLTAAQYAQLIAQLEGRQPPDPQVNPKLRELIFLLRLRHQMRQILPFVDF</sequence>
<name>A0AAV3XL13_9CYAN</name>
<accession>A0AAV3XL13</accession>
<reference evidence="1" key="1">
    <citation type="submission" date="2019-10" db="EMBL/GenBank/DDBJ databases">
        <title>Draft genome sequece of Microseira wollei NIES-4236.</title>
        <authorList>
            <person name="Yamaguchi H."/>
            <person name="Suzuki S."/>
            <person name="Kawachi M."/>
        </authorList>
    </citation>
    <scope>NUCLEOTIDE SEQUENCE</scope>
    <source>
        <strain evidence="1">NIES-4236</strain>
    </source>
</reference>
<organism evidence="1 2">
    <name type="scientific">Microseira wollei NIES-4236</name>
    <dbReference type="NCBI Taxonomy" id="2530354"/>
    <lineage>
        <taxon>Bacteria</taxon>
        <taxon>Bacillati</taxon>
        <taxon>Cyanobacteriota</taxon>
        <taxon>Cyanophyceae</taxon>
        <taxon>Oscillatoriophycideae</taxon>
        <taxon>Aerosakkonematales</taxon>
        <taxon>Aerosakkonemataceae</taxon>
        <taxon>Microseira</taxon>
    </lineage>
</organism>
<evidence type="ECO:0000313" key="2">
    <source>
        <dbReference type="Proteomes" id="UP001050975"/>
    </source>
</evidence>
<protein>
    <recommendedName>
        <fullName evidence="3">Glutathione S-transferase</fullName>
    </recommendedName>
</protein>